<dbReference type="InterPro" id="IPR041489">
    <property type="entry name" value="PDZ_6"/>
</dbReference>
<dbReference type="PANTHER" id="PTHR42837:SF2">
    <property type="entry name" value="MEMBRANE METALLOPROTEASE ARASP2, CHLOROPLASTIC-RELATED"/>
    <property type="match status" value="1"/>
</dbReference>
<dbReference type="GO" id="GO:0004222">
    <property type="term" value="F:metalloendopeptidase activity"/>
    <property type="evidence" value="ECO:0007669"/>
    <property type="project" value="InterPro"/>
</dbReference>
<feature type="transmembrane region" description="Helical" evidence="11">
    <location>
        <begin position="421"/>
        <end position="439"/>
    </location>
</feature>
<keyword evidence="4 13" id="KW-0645">Protease</keyword>
<evidence type="ECO:0000256" key="7">
    <source>
        <dbReference type="ARBA" id="ARBA00022833"/>
    </source>
</evidence>
<keyword evidence="5 11" id="KW-0812">Transmembrane</keyword>
<evidence type="ECO:0000256" key="4">
    <source>
        <dbReference type="ARBA" id="ARBA00022670"/>
    </source>
</evidence>
<dbReference type="AlphaFoldDB" id="A0A3N1PNL7"/>
<dbReference type="Proteomes" id="UP000268033">
    <property type="component" value="Unassembled WGS sequence"/>
</dbReference>
<reference evidence="13 14" key="1">
    <citation type="submission" date="2018-11" db="EMBL/GenBank/DDBJ databases">
        <title>Genomic Encyclopedia of Type Strains, Phase IV (KMG-IV): sequencing the most valuable type-strain genomes for metagenomic binning, comparative biology and taxonomic classification.</title>
        <authorList>
            <person name="Goeker M."/>
        </authorList>
    </citation>
    <scope>NUCLEOTIDE SEQUENCE [LARGE SCALE GENOMIC DNA]</scope>
    <source>
        <strain evidence="13 14">DSM 21945</strain>
    </source>
</reference>
<dbReference type="InterPro" id="IPR008915">
    <property type="entry name" value="Peptidase_M50"/>
</dbReference>
<evidence type="ECO:0000256" key="1">
    <source>
        <dbReference type="ARBA" id="ARBA00001947"/>
    </source>
</evidence>
<dbReference type="GO" id="GO:0006508">
    <property type="term" value="P:proteolysis"/>
    <property type="evidence" value="ECO:0007669"/>
    <property type="project" value="UniProtKB-KW"/>
</dbReference>
<sequence>MLTLLWNLFFFILALGILVTIHEFGHFWVARRCGVKVERFSIGFGPALWKKVASDGVEYVVAAIPLGGYVKMLDERVAEVAPEERHRAFNNKSLKARTAIVAAGPAANILFAILVYWLMWMVGLPAIKPVIGDVLPGSIAAEARLPVGGEITAVGGQLTRSWDEVNLAFVAHIGDKAIDLTVADKRGISRQLTLDTRQWHFDPNKQSSLQSLGIKAFSPRFEVVVEKLVPGGAAAKAGLKPGDRIVALEGQGDVDWEAFSKAVQQGPGNALVFDIERDGERMAITVVPDERDGQGYVGLYPKAPKWPEGLLTKLRFGPVDAMAEGAKSAWQMVSLTVSTLVKLITGELSLTNLSGPVAIAQGAGFSAEIGFAHFLQFLGLISVNLGIINLLPLPVLDGGHLMFFFFEAVRKKPLSEKAQELGFRIGAALLLMLMGIAIFNDLARL</sequence>
<proteinExistence type="inferred from homology"/>
<dbReference type="PANTHER" id="PTHR42837">
    <property type="entry name" value="REGULATOR OF SIGMA-E PROTEASE RSEP"/>
    <property type="match status" value="1"/>
</dbReference>
<evidence type="ECO:0000256" key="2">
    <source>
        <dbReference type="ARBA" id="ARBA00004141"/>
    </source>
</evidence>
<keyword evidence="14" id="KW-1185">Reference proteome</keyword>
<evidence type="ECO:0000256" key="6">
    <source>
        <dbReference type="ARBA" id="ARBA00022801"/>
    </source>
</evidence>
<dbReference type="InterPro" id="IPR004387">
    <property type="entry name" value="Pept_M50_Zn"/>
</dbReference>
<name>A0A3N1PNL7_9GAMM</name>
<comment type="cofactor">
    <cofactor evidence="1 11">
        <name>Zn(2+)</name>
        <dbReference type="ChEBI" id="CHEBI:29105"/>
    </cofactor>
</comment>
<dbReference type="PROSITE" id="PS50106">
    <property type="entry name" value="PDZ"/>
    <property type="match status" value="1"/>
</dbReference>
<dbReference type="RefSeq" id="WP_123420976.1">
    <property type="nucleotide sequence ID" value="NZ_JBLXAC010000001.1"/>
</dbReference>
<keyword evidence="10 11" id="KW-0472">Membrane</keyword>
<feature type="transmembrane region" description="Helical" evidence="11">
    <location>
        <begin position="390"/>
        <end position="409"/>
    </location>
</feature>
<dbReference type="CDD" id="cd23082">
    <property type="entry name" value="cpPDZ1_EcRseP-like"/>
    <property type="match status" value="1"/>
</dbReference>
<evidence type="ECO:0000313" key="13">
    <source>
        <dbReference type="EMBL" id="ROQ28470.1"/>
    </source>
</evidence>
<organism evidence="13 14">
    <name type="scientific">Gallaecimonas pentaromativorans</name>
    <dbReference type="NCBI Taxonomy" id="584787"/>
    <lineage>
        <taxon>Bacteria</taxon>
        <taxon>Pseudomonadati</taxon>
        <taxon>Pseudomonadota</taxon>
        <taxon>Gammaproteobacteria</taxon>
        <taxon>Enterobacterales</taxon>
        <taxon>Gallaecimonadaceae</taxon>
        <taxon>Gallaecimonas</taxon>
    </lineage>
</organism>
<dbReference type="NCBIfam" id="NF008046">
    <property type="entry name" value="PRK10779.1"/>
    <property type="match status" value="1"/>
</dbReference>
<accession>A0A3N1PNL7</accession>
<keyword evidence="6 11" id="KW-0378">Hydrolase</keyword>
<comment type="similarity">
    <text evidence="3 11">Belongs to the peptidase M50B family.</text>
</comment>
<dbReference type="EMBL" id="RJUL01000003">
    <property type="protein sequence ID" value="ROQ28470.1"/>
    <property type="molecule type" value="Genomic_DNA"/>
</dbReference>
<evidence type="ECO:0000256" key="11">
    <source>
        <dbReference type="RuleBase" id="RU362031"/>
    </source>
</evidence>
<gene>
    <name evidence="13" type="ORF">EDC28_10362</name>
</gene>
<keyword evidence="11" id="KW-0479">Metal-binding</keyword>
<dbReference type="CDD" id="cd06163">
    <property type="entry name" value="S2P-M50_PDZ_RseP-like"/>
    <property type="match status" value="2"/>
</dbReference>
<keyword evidence="9 11" id="KW-0482">Metalloprotease</keyword>
<dbReference type="Pfam" id="PF02163">
    <property type="entry name" value="Peptidase_M50"/>
    <property type="match status" value="1"/>
</dbReference>
<protein>
    <recommendedName>
        <fullName evidence="11">Zinc metalloprotease</fullName>
        <ecNumber evidence="11">3.4.24.-</ecNumber>
    </recommendedName>
</protein>
<evidence type="ECO:0000256" key="8">
    <source>
        <dbReference type="ARBA" id="ARBA00022989"/>
    </source>
</evidence>
<feature type="transmembrane region" description="Helical" evidence="11">
    <location>
        <begin position="6"/>
        <end position="29"/>
    </location>
</feature>
<keyword evidence="8 11" id="KW-1133">Transmembrane helix</keyword>
<dbReference type="STRING" id="584787.GCA_001247655_00365"/>
<dbReference type="NCBIfam" id="TIGR00054">
    <property type="entry name" value="RIP metalloprotease RseP"/>
    <property type="match status" value="1"/>
</dbReference>
<dbReference type="Gene3D" id="2.30.42.10">
    <property type="match status" value="2"/>
</dbReference>
<dbReference type="Pfam" id="PF17820">
    <property type="entry name" value="PDZ_6"/>
    <property type="match status" value="1"/>
</dbReference>
<evidence type="ECO:0000259" key="12">
    <source>
        <dbReference type="PROSITE" id="PS50106"/>
    </source>
</evidence>
<dbReference type="GO" id="GO:0046872">
    <property type="term" value="F:metal ion binding"/>
    <property type="evidence" value="ECO:0007669"/>
    <property type="project" value="UniProtKB-KW"/>
</dbReference>
<feature type="domain" description="PDZ" evidence="12">
    <location>
        <begin position="200"/>
        <end position="254"/>
    </location>
</feature>
<evidence type="ECO:0000256" key="3">
    <source>
        <dbReference type="ARBA" id="ARBA00007931"/>
    </source>
</evidence>
<evidence type="ECO:0000256" key="5">
    <source>
        <dbReference type="ARBA" id="ARBA00022692"/>
    </source>
</evidence>
<dbReference type="GO" id="GO:0016020">
    <property type="term" value="C:membrane"/>
    <property type="evidence" value="ECO:0007669"/>
    <property type="project" value="UniProtKB-SubCell"/>
</dbReference>
<dbReference type="InterPro" id="IPR036034">
    <property type="entry name" value="PDZ_sf"/>
</dbReference>
<comment type="subcellular location">
    <subcellularLocation>
        <location evidence="2">Membrane</location>
        <topology evidence="2">Multi-pass membrane protein</topology>
    </subcellularLocation>
</comment>
<dbReference type="SMART" id="SM00228">
    <property type="entry name" value="PDZ"/>
    <property type="match status" value="2"/>
</dbReference>
<dbReference type="InterPro" id="IPR001478">
    <property type="entry name" value="PDZ"/>
</dbReference>
<comment type="caution">
    <text evidence="13">The sequence shown here is derived from an EMBL/GenBank/DDBJ whole genome shotgun (WGS) entry which is preliminary data.</text>
</comment>
<dbReference type="CDD" id="cd23081">
    <property type="entry name" value="cpPDZ_EcRseP-like"/>
    <property type="match status" value="1"/>
</dbReference>
<keyword evidence="7 11" id="KW-0862">Zinc</keyword>
<evidence type="ECO:0000256" key="9">
    <source>
        <dbReference type="ARBA" id="ARBA00023049"/>
    </source>
</evidence>
<dbReference type="EC" id="3.4.24.-" evidence="11"/>
<dbReference type="SUPFAM" id="SSF50156">
    <property type="entry name" value="PDZ domain-like"/>
    <property type="match status" value="2"/>
</dbReference>
<evidence type="ECO:0000256" key="10">
    <source>
        <dbReference type="ARBA" id="ARBA00023136"/>
    </source>
</evidence>
<feature type="transmembrane region" description="Helical" evidence="11">
    <location>
        <begin position="99"/>
        <end position="120"/>
    </location>
</feature>
<evidence type="ECO:0000313" key="14">
    <source>
        <dbReference type="Proteomes" id="UP000268033"/>
    </source>
</evidence>